<name>A0A075A4A5_OPIVI</name>
<dbReference type="GeneID" id="20323809"/>
<dbReference type="AlphaFoldDB" id="A0A075A4A5"/>
<keyword evidence="3" id="KW-1185">Reference proteome</keyword>
<dbReference type="EMBL" id="KL596911">
    <property type="protein sequence ID" value="KER22219.1"/>
    <property type="molecule type" value="Genomic_DNA"/>
</dbReference>
<accession>A0A075A4A5</accession>
<proteinExistence type="predicted"/>
<dbReference type="Proteomes" id="UP000054324">
    <property type="component" value="Unassembled WGS sequence"/>
</dbReference>
<dbReference type="CTD" id="20323809"/>
<sequence>MVRTRPPPLDSSCLGLGDLTVSQPSCNLQVACCSTLSVPSCHVTRRLHEGWDTARSPKPRQRTREAQVGFETTGFRNKLAFEKYTNLQINLVLTRESTESLVYDIIQLNALHTGCLMIQLARYSRYRTTHKVVENSSTAHGRLTGTRGLRLPDEPETEGRNQSCWDTLHQSLEIRVNPVRLSNSKSRDRSLAEAN</sequence>
<evidence type="ECO:0000313" key="2">
    <source>
        <dbReference type="EMBL" id="KER22219.1"/>
    </source>
</evidence>
<evidence type="ECO:0000256" key="1">
    <source>
        <dbReference type="SAM" id="MobiDB-lite"/>
    </source>
</evidence>
<evidence type="ECO:0000313" key="3">
    <source>
        <dbReference type="Proteomes" id="UP000054324"/>
    </source>
</evidence>
<organism evidence="2 3">
    <name type="scientific">Opisthorchis viverrini</name>
    <name type="common">Southeast Asian liver fluke</name>
    <dbReference type="NCBI Taxonomy" id="6198"/>
    <lineage>
        <taxon>Eukaryota</taxon>
        <taxon>Metazoa</taxon>
        <taxon>Spiralia</taxon>
        <taxon>Lophotrochozoa</taxon>
        <taxon>Platyhelminthes</taxon>
        <taxon>Trematoda</taxon>
        <taxon>Digenea</taxon>
        <taxon>Opisthorchiida</taxon>
        <taxon>Opisthorchiata</taxon>
        <taxon>Opisthorchiidae</taxon>
        <taxon>Opisthorchis</taxon>
    </lineage>
</organism>
<dbReference type="RefSeq" id="XP_009174035.1">
    <property type="nucleotide sequence ID" value="XM_009175771.1"/>
</dbReference>
<feature type="region of interest" description="Disordered" evidence="1">
    <location>
        <begin position="135"/>
        <end position="162"/>
    </location>
</feature>
<protein>
    <submittedName>
        <fullName evidence="2">Uncharacterized protein</fullName>
    </submittedName>
</protein>
<gene>
    <name evidence="2" type="ORF">T265_09641</name>
</gene>
<dbReference type="KEGG" id="ovi:T265_09641"/>
<reference evidence="2 3" key="1">
    <citation type="submission" date="2013-11" db="EMBL/GenBank/DDBJ databases">
        <title>Opisthorchis viverrini - life in the bile duct.</title>
        <authorList>
            <person name="Young N.D."/>
            <person name="Nagarajan N."/>
            <person name="Lin S.J."/>
            <person name="Korhonen P.K."/>
            <person name="Jex A.R."/>
            <person name="Hall R.S."/>
            <person name="Safavi-Hemami H."/>
            <person name="Kaewkong W."/>
            <person name="Bertrand D."/>
            <person name="Gao S."/>
            <person name="Seet Q."/>
            <person name="Wongkham S."/>
            <person name="Teh B.T."/>
            <person name="Wongkham C."/>
            <person name="Intapan P.M."/>
            <person name="Maleewong W."/>
            <person name="Yang X."/>
            <person name="Hu M."/>
            <person name="Wang Z."/>
            <person name="Hofmann A."/>
            <person name="Sternberg P.W."/>
            <person name="Tan P."/>
            <person name="Wang J."/>
            <person name="Gasser R.B."/>
        </authorList>
    </citation>
    <scope>NUCLEOTIDE SEQUENCE [LARGE SCALE GENOMIC DNA]</scope>
</reference>
<feature type="compositionally biased region" description="Basic and acidic residues" evidence="1">
    <location>
        <begin position="150"/>
        <end position="159"/>
    </location>
</feature>